<dbReference type="EnsemblMetazoa" id="XM_020002371.1">
    <property type="protein sequence ID" value="XP_019857930.1"/>
    <property type="gene ID" value="LOC100636218"/>
</dbReference>
<feature type="region of interest" description="Disordered" evidence="4">
    <location>
        <begin position="975"/>
        <end position="1085"/>
    </location>
</feature>
<feature type="compositionally biased region" description="Acidic residues" evidence="4">
    <location>
        <begin position="832"/>
        <end position="842"/>
    </location>
</feature>
<dbReference type="InterPro" id="IPR036770">
    <property type="entry name" value="Ankyrin_rpt-contain_sf"/>
</dbReference>
<evidence type="ECO:0000313" key="6">
    <source>
        <dbReference type="Proteomes" id="UP000007879"/>
    </source>
</evidence>
<evidence type="ECO:0000256" key="2">
    <source>
        <dbReference type="ARBA" id="ARBA00023043"/>
    </source>
</evidence>
<dbReference type="PROSITE" id="PS50297">
    <property type="entry name" value="ANK_REP_REGION"/>
    <property type="match status" value="2"/>
</dbReference>
<dbReference type="Proteomes" id="UP000007879">
    <property type="component" value="Unassembled WGS sequence"/>
</dbReference>
<evidence type="ECO:0000256" key="3">
    <source>
        <dbReference type="PROSITE-ProRule" id="PRU00023"/>
    </source>
</evidence>
<dbReference type="SMART" id="SM00248">
    <property type="entry name" value="ANK"/>
    <property type="match status" value="13"/>
</dbReference>
<dbReference type="InterPro" id="IPR050889">
    <property type="entry name" value="Dendritic_Spine_Reg/Scaffold"/>
</dbReference>
<name>A0A1X7TTA2_AMPQE</name>
<sequence length="1296" mass="142443">MSASDALTVCNVFWGNRLASQPHLPHHAKLNFTAFWPDKRTFIELYRLTTDSERLLDDLVKLLLASHTIEPLQALLSEGLLKWDQKFPGNMSFAHLVCALNPVALLQLLVNYTPEANGTWTTKDNKGRDPLSVCFDSDCRKFVAKNVKGLNNKKNKNQNSPLSLTEEVKNTLLSLASAPEGLYDLAILIQMYAVNVNEVKDDEGNSLLHLAAQGGLPCLPQLFYLIQFCCGDISNVINELKMTPACLSAKLGDEKITDLLICVFGVSVHSTDLLLGWSLLHYAARYGHSELIRILLDRGADPNQEDISKCIPSFLAQRHGHNDCYRILMQHVRDRIEDLARKATEGTLVINELSPSDICAVTADGFTLLMKAVIGNRTATARELLKFECCPKDFRQMKLPDTSSLEDSTGLPTVPHHIEQSLKTAVTLAAENGFTECLHVLLNGGAHPAIADSQNWLPIHYASSGGHKESVKAIVSHPKGLTGLKLAISLAEYNGRSDIVSILNTALEKRQRDIVTPTLFEIAVDGDKDLLYQLLENGDDVNPTNELSEWPLYKAASFGHIEVIKMLFEHGGIVVRHNSLNLNSPLHPAALGGHYEVLVFLLEHCSKDASSSSAEYLDINEKNGAGSSPLELAMSHGHSKVVQLLLDNGAITTLPDSTGRLLTCNAFGGIQFLLESHRKQLMDRVVKALKEQKSLKDFKLLWKYPSDFNIRDHHGDTVLMVGARYAKPDVVEFLLQSASQYNNDMKVVVSAPTPRLKGRSNHSREFNSSIEDSVHSDNPYGYMRRRESIDQLPRPQTSRKQSNRRSVRSSRQFLNSHETNGYYGGGGPVSTTEEETSSDESFNEGQYIRLNKPISSHAYASCPKGNDGMPTGHCTPSGLVCLTSTRDGMTALHRAVEGNQHKIIPLLLAADPKVANIQDRNGRSPLHLACDLNYKNCVISLFNYRGIIINTTLRDVSNKLAEELALNTRLRNRVKKYREKQLKDAHPARRPLPPEPKASPSIRQKPRKIPHASTPNSNGHTPRHTPGYTPGHTPGYTPGHTPGYTPSRYQSPIHPAVRDDPRGSRRHLDFVPEDRPPHLPHPSLGLTMEQDMRRQGPEYEPAGSVLNVGGPGSVYGDGSAYGRGPGSVYRNGPGSVYERGQGNIYERGPGSVYERGPGSVYGNGPGNVYERGPGSAYERGPGSVYEQSPGSVYGRGPESVYGRGPGSVRSGDGYRSADPNNYRPHVPRGRHADDDDPGYNSVSPPNHGGSRPVLPLPFPSHGPSSVIPEVSISPTSSMDRVAVLRDIAPYDDVPDH</sequence>
<dbReference type="PANTHER" id="PTHR24166:SF48">
    <property type="entry name" value="PROTEIN VAPYRIN"/>
    <property type="match status" value="1"/>
</dbReference>
<feature type="compositionally biased region" description="Basic and acidic residues" evidence="4">
    <location>
        <begin position="1056"/>
        <end position="1077"/>
    </location>
</feature>
<feature type="repeat" description="ANK" evidence="3">
    <location>
        <begin position="275"/>
        <end position="307"/>
    </location>
</feature>
<evidence type="ECO:0000313" key="5">
    <source>
        <dbReference type="EnsemblMetazoa" id="Aqu2.1.18091_001"/>
    </source>
</evidence>
<dbReference type="Pfam" id="PF00023">
    <property type="entry name" value="Ank"/>
    <property type="match status" value="1"/>
</dbReference>
<dbReference type="InParanoid" id="A0A1X7TTA2"/>
<proteinExistence type="predicted"/>
<evidence type="ECO:0000256" key="1">
    <source>
        <dbReference type="ARBA" id="ARBA00022737"/>
    </source>
</evidence>
<dbReference type="PROSITE" id="PS50088">
    <property type="entry name" value="ANK_REPEAT"/>
    <property type="match status" value="3"/>
</dbReference>
<dbReference type="eggNOG" id="KOG4177">
    <property type="taxonomic scope" value="Eukaryota"/>
</dbReference>
<gene>
    <name evidence="5" type="primary">100636218</name>
</gene>
<organism evidence="5">
    <name type="scientific">Amphimedon queenslandica</name>
    <name type="common">Sponge</name>
    <dbReference type="NCBI Taxonomy" id="400682"/>
    <lineage>
        <taxon>Eukaryota</taxon>
        <taxon>Metazoa</taxon>
        <taxon>Porifera</taxon>
        <taxon>Demospongiae</taxon>
        <taxon>Heteroscleromorpha</taxon>
        <taxon>Haplosclerida</taxon>
        <taxon>Niphatidae</taxon>
        <taxon>Amphimedon</taxon>
    </lineage>
</organism>
<keyword evidence="6" id="KW-1185">Reference proteome</keyword>
<reference evidence="6" key="1">
    <citation type="journal article" date="2010" name="Nature">
        <title>The Amphimedon queenslandica genome and the evolution of animal complexity.</title>
        <authorList>
            <person name="Srivastava M."/>
            <person name="Simakov O."/>
            <person name="Chapman J."/>
            <person name="Fahey B."/>
            <person name="Gauthier M.E."/>
            <person name="Mitros T."/>
            <person name="Richards G.S."/>
            <person name="Conaco C."/>
            <person name="Dacre M."/>
            <person name="Hellsten U."/>
            <person name="Larroux C."/>
            <person name="Putnam N.H."/>
            <person name="Stanke M."/>
            <person name="Adamska M."/>
            <person name="Darling A."/>
            <person name="Degnan S.M."/>
            <person name="Oakley T.H."/>
            <person name="Plachetzki D.C."/>
            <person name="Zhai Y."/>
            <person name="Adamski M."/>
            <person name="Calcino A."/>
            <person name="Cummins S.F."/>
            <person name="Goodstein D.M."/>
            <person name="Harris C."/>
            <person name="Jackson D.J."/>
            <person name="Leys S.P."/>
            <person name="Shu S."/>
            <person name="Woodcroft B.J."/>
            <person name="Vervoort M."/>
            <person name="Kosik K.S."/>
            <person name="Manning G."/>
            <person name="Degnan B.M."/>
            <person name="Rokhsar D.S."/>
        </authorList>
    </citation>
    <scope>NUCLEOTIDE SEQUENCE [LARGE SCALE GENOMIC DNA]</scope>
</reference>
<evidence type="ECO:0000256" key="4">
    <source>
        <dbReference type="SAM" id="MobiDB-lite"/>
    </source>
</evidence>
<keyword evidence="1" id="KW-0677">Repeat</keyword>
<dbReference type="OrthoDB" id="539213at2759"/>
<keyword evidence="2 3" id="KW-0040">ANK repeat</keyword>
<dbReference type="OMA" id="FWRANLT"/>
<feature type="region of interest" description="Disordered" evidence="4">
    <location>
        <begin position="1132"/>
        <end position="1277"/>
    </location>
</feature>
<feature type="repeat" description="ANK" evidence="3">
    <location>
        <begin position="887"/>
        <end position="919"/>
    </location>
</feature>
<accession>A0A1X7TTA2</accession>
<dbReference type="EnsemblMetazoa" id="Aqu2.1.18091_001">
    <property type="protein sequence ID" value="Aqu2.1.18091_001"/>
    <property type="gene ID" value="Aqu2.1.18091"/>
</dbReference>
<dbReference type="SUPFAM" id="SSF48403">
    <property type="entry name" value="Ankyrin repeat"/>
    <property type="match status" value="3"/>
</dbReference>
<feature type="region of interest" description="Disordered" evidence="4">
    <location>
        <begin position="752"/>
        <end position="842"/>
    </location>
</feature>
<dbReference type="PANTHER" id="PTHR24166">
    <property type="entry name" value="ROLLING PEBBLES, ISOFORM B"/>
    <property type="match status" value="1"/>
</dbReference>
<protein>
    <submittedName>
        <fullName evidence="5">Uncharacterized protein</fullName>
    </submittedName>
</protein>
<dbReference type="InterPro" id="IPR002110">
    <property type="entry name" value="Ankyrin_rpt"/>
</dbReference>
<reference evidence="5" key="2">
    <citation type="submission" date="2017-05" db="UniProtKB">
        <authorList>
            <consortium name="EnsemblMetazoa"/>
        </authorList>
    </citation>
    <scope>IDENTIFICATION</scope>
</reference>
<feature type="repeat" description="ANK" evidence="3">
    <location>
        <begin position="625"/>
        <end position="657"/>
    </location>
</feature>
<dbReference type="Gene3D" id="1.25.40.20">
    <property type="entry name" value="Ankyrin repeat-containing domain"/>
    <property type="match status" value="4"/>
</dbReference>
<dbReference type="Pfam" id="PF12796">
    <property type="entry name" value="Ank_2"/>
    <property type="match status" value="4"/>
</dbReference>
<dbReference type="KEGG" id="aqu:100636218"/>
<feature type="compositionally biased region" description="Low complexity" evidence="4">
    <location>
        <begin position="1263"/>
        <end position="1277"/>
    </location>
</feature>